<dbReference type="InterPro" id="IPR001647">
    <property type="entry name" value="HTH_TetR"/>
</dbReference>
<proteinExistence type="predicted"/>
<comment type="caution">
    <text evidence="6">The sequence shown here is derived from an EMBL/GenBank/DDBJ whole genome shotgun (WGS) entry which is preliminary data.</text>
</comment>
<feature type="domain" description="HTH tetR-type" evidence="5">
    <location>
        <begin position="11"/>
        <end position="71"/>
    </location>
</feature>
<dbReference type="InterPro" id="IPR036271">
    <property type="entry name" value="Tet_transcr_reg_TetR-rel_C_sf"/>
</dbReference>
<evidence type="ECO:0000313" key="7">
    <source>
        <dbReference type="Proteomes" id="UP000749040"/>
    </source>
</evidence>
<feature type="DNA-binding region" description="H-T-H motif" evidence="4">
    <location>
        <begin position="34"/>
        <end position="53"/>
    </location>
</feature>
<keyword evidence="3" id="KW-0804">Transcription</keyword>
<reference evidence="6 7" key="1">
    <citation type="submission" date="2021-01" db="EMBL/GenBank/DDBJ databases">
        <title>Streptomyces acididurans sp. nov., isolated from a peat swamp forest soil.</title>
        <authorList>
            <person name="Chantavorakit T."/>
            <person name="Duangmal K."/>
        </authorList>
    </citation>
    <scope>NUCLEOTIDE SEQUENCE [LARGE SCALE GENOMIC DNA]</scope>
    <source>
        <strain evidence="6 7">KK5PA1</strain>
    </source>
</reference>
<dbReference type="InterPro" id="IPR025996">
    <property type="entry name" value="MT1864/Rv1816-like_C"/>
</dbReference>
<gene>
    <name evidence="6" type="ORF">ITX44_32955</name>
</gene>
<evidence type="ECO:0000256" key="4">
    <source>
        <dbReference type="PROSITE-ProRule" id="PRU00335"/>
    </source>
</evidence>
<dbReference type="Gene3D" id="1.10.357.10">
    <property type="entry name" value="Tetracycline Repressor, domain 2"/>
    <property type="match status" value="1"/>
</dbReference>
<dbReference type="SUPFAM" id="SSF48498">
    <property type="entry name" value="Tetracyclin repressor-like, C-terminal domain"/>
    <property type="match status" value="1"/>
</dbReference>
<dbReference type="Pfam" id="PF00440">
    <property type="entry name" value="TetR_N"/>
    <property type="match status" value="1"/>
</dbReference>
<evidence type="ECO:0000259" key="5">
    <source>
        <dbReference type="PROSITE" id="PS50977"/>
    </source>
</evidence>
<dbReference type="EMBL" id="JADKYB010000024">
    <property type="protein sequence ID" value="MBM9509274.1"/>
    <property type="molecule type" value="Genomic_DNA"/>
</dbReference>
<protein>
    <submittedName>
        <fullName evidence="6">TetR/AcrR family transcriptional regulator</fullName>
    </submittedName>
</protein>
<evidence type="ECO:0000256" key="1">
    <source>
        <dbReference type="ARBA" id="ARBA00023015"/>
    </source>
</evidence>
<name>A0ABS2U0Z8_9ACTN</name>
<dbReference type="PROSITE" id="PS50977">
    <property type="entry name" value="HTH_TETR_2"/>
    <property type="match status" value="1"/>
</dbReference>
<dbReference type="Pfam" id="PF13305">
    <property type="entry name" value="TetR_C_33"/>
    <property type="match status" value="1"/>
</dbReference>
<keyword evidence="1" id="KW-0805">Transcription regulation</keyword>
<evidence type="ECO:0000256" key="2">
    <source>
        <dbReference type="ARBA" id="ARBA00023125"/>
    </source>
</evidence>
<sequence>MLMTTRPYHHGHLRDTLLVEAERTLREDGIEGLSLRDLARQAGVSHAAPRRHFADRQALLDALAETGFLRLGDQVTAAVAGAGPDYEARMHAMATAYVRFATHDSALLDLMFARKNSGESAALTEGSTRLFTAVGDLIHQGQRAGLLPPGDPDRLRLLLAATLQGIATLVISGRVPGAQADALVTDAVALFTGKPAR</sequence>
<dbReference type="PANTHER" id="PTHR30055:SF220">
    <property type="entry name" value="TETR-FAMILY REGULATORY PROTEIN"/>
    <property type="match status" value="1"/>
</dbReference>
<evidence type="ECO:0000256" key="3">
    <source>
        <dbReference type="ARBA" id="ARBA00023163"/>
    </source>
</evidence>
<accession>A0ABS2U0Z8</accession>
<keyword evidence="7" id="KW-1185">Reference proteome</keyword>
<keyword evidence="2 4" id="KW-0238">DNA-binding</keyword>
<dbReference type="Proteomes" id="UP000749040">
    <property type="component" value="Unassembled WGS sequence"/>
</dbReference>
<dbReference type="PANTHER" id="PTHR30055">
    <property type="entry name" value="HTH-TYPE TRANSCRIPTIONAL REGULATOR RUTR"/>
    <property type="match status" value="1"/>
</dbReference>
<dbReference type="SUPFAM" id="SSF46689">
    <property type="entry name" value="Homeodomain-like"/>
    <property type="match status" value="1"/>
</dbReference>
<evidence type="ECO:0000313" key="6">
    <source>
        <dbReference type="EMBL" id="MBM9509274.1"/>
    </source>
</evidence>
<dbReference type="InterPro" id="IPR009057">
    <property type="entry name" value="Homeodomain-like_sf"/>
</dbReference>
<dbReference type="InterPro" id="IPR050109">
    <property type="entry name" value="HTH-type_TetR-like_transc_reg"/>
</dbReference>
<organism evidence="6 7">
    <name type="scientific">Actinacidiphila acididurans</name>
    <dbReference type="NCBI Taxonomy" id="2784346"/>
    <lineage>
        <taxon>Bacteria</taxon>
        <taxon>Bacillati</taxon>
        <taxon>Actinomycetota</taxon>
        <taxon>Actinomycetes</taxon>
        <taxon>Kitasatosporales</taxon>
        <taxon>Streptomycetaceae</taxon>
        <taxon>Actinacidiphila</taxon>
    </lineage>
</organism>